<dbReference type="FunFam" id="2.30.110.10:FF:000004">
    <property type="entry name" value="Cellular repressor of E1A-stimulated genes 1"/>
    <property type="match status" value="1"/>
</dbReference>
<name>A0AAJ7XJ66_PETMA</name>
<evidence type="ECO:0000313" key="8">
    <source>
        <dbReference type="Proteomes" id="UP001318040"/>
    </source>
</evidence>
<evidence type="ECO:0000256" key="4">
    <source>
        <dbReference type="ARBA" id="ARBA00022729"/>
    </source>
</evidence>
<feature type="chain" id="PRO_5042527812" evidence="6">
    <location>
        <begin position="22"/>
        <end position="304"/>
    </location>
</feature>
<dbReference type="PANTHER" id="PTHR13343">
    <property type="entry name" value="CREG1 PROTEIN"/>
    <property type="match status" value="1"/>
</dbReference>
<dbReference type="InterPro" id="IPR055343">
    <property type="entry name" value="CREG_beta-barrel"/>
</dbReference>
<dbReference type="AlphaFoldDB" id="A0AAJ7XJ66"/>
<sequence>MRAIPLLCFAAAAIAIAAAAAASSSRPPPPLHLQATDQSERRVHRLNNAAAPPLDVLAGSDQPPPQPLHLHLQSTDQSERRVHRLNNAAAAPPLDVLAGSDQPPPQPLHLHLRATDQSERRVHRLTSASSKIPPHEQVARVARFVAHAVDWAALATLSGRAPPGRGLPFASVFSVSDGPAGDASGVPYMYLSSLDVSVKDIAADPRVSMTMTLASTDYCSRGVYDPQSPLCARVTLIGNVSRVVDEAEAAFARVALFSRHPEMRQWPPSHGWFLARLDIASVWVVDYFGGPVVVSPKDYYNARP</sequence>
<evidence type="ECO:0000256" key="3">
    <source>
        <dbReference type="ARBA" id="ARBA00022525"/>
    </source>
</evidence>
<dbReference type="PANTHER" id="PTHR13343:SF21">
    <property type="entry name" value="PROTEIN CREG1"/>
    <property type="match status" value="1"/>
</dbReference>
<proteinExistence type="inferred from homology"/>
<gene>
    <name evidence="9" type="primary">LOC116958035</name>
</gene>
<evidence type="ECO:0000313" key="9">
    <source>
        <dbReference type="RefSeq" id="XP_032836406.1"/>
    </source>
</evidence>
<dbReference type="KEGG" id="pmrn:116958035"/>
<evidence type="ECO:0000256" key="6">
    <source>
        <dbReference type="SAM" id="SignalP"/>
    </source>
</evidence>
<dbReference type="GO" id="GO:0005737">
    <property type="term" value="C:cytoplasm"/>
    <property type="evidence" value="ECO:0007669"/>
    <property type="project" value="UniProtKB-ARBA"/>
</dbReference>
<comment type="similarity">
    <text evidence="2">Belongs to the CREG family.</text>
</comment>
<feature type="domain" description="CREG-like beta-barrel" evidence="7">
    <location>
        <begin position="133"/>
        <end position="301"/>
    </location>
</feature>
<dbReference type="InterPro" id="IPR012349">
    <property type="entry name" value="Split_barrel_FMN-bd"/>
</dbReference>
<evidence type="ECO:0000256" key="2">
    <source>
        <dbReference type="ARBA" id="ARBA00009230"/>
    </source>
</evidence>
<protein>
    <submittedName>
        <fullName evidence="9">Protein CREG1-like</fullName>
    </submittedName>
</protein>
<feature type="signal peptide" evidence="6">
    <location>
        <begin position="1"/>
        <end position="21"/>
    </location>
</feature>
<accession>A0AAJ7XJ66</accession>
<keyword evidence="8" id="KW-1185">Reference proteome</keyword>
<evidence type="ECO:0000256" key="5">
    <source>
        <dbReference type="ARBA" id="ARBA00023180"/>
    </source>
</evidence>
<comment type="subcellular location">
    <subcellularLocation>
        <location evidence="1">Secreted</location>
    </subcellularLocation>
</comment>
<evidence type="ECO:0000259" key="7">
    <source>
        <dbReference type="Pfam" id="PF13883"/>
    </source>
</evidence>
<evidence type="ECO:0000256" key="1">
    <source>
        <dbReference type="ARBA" id="ARBA00004613"/>
    </source>
</evidence>
<keyword evidence="5" id="KW-0325">Glycoprotein</keyword>
<organism evidence="8 9">
    <name type="scientific">Petromyzon marinus</name>
    <name type="common">Sea lamprey</name>
    <dbReference type="NCBI Taxonomy" id="7757"/>
    <lineage>
        <taxon>Eukaryota</taxon>
        <taxon>Metazoa</taxon>
        <taxon>Chordata</taxon>
        <taxon>Craniata</taxon>
        <taxon>Vertebrata</taxon>
        <taxon>Cyclostomata</taxon>
        <taxon>Hyperoartia</taxon>
        <taxon>Petromyzontiformes</taxon>
        <taxon>Petromyzontidae</taxon>
        <taxon>Petromyzon</taxon>
    </lineage>
</organism>
<dbReference type="Pfam" id="PF13883">
    <property type="entry name" value="CREG_beta-barrel"/>
    <property type="match status" value="1"/>
</dbReference>
<dbReference type="GO" id="GO:0005615">
    <property type="term" value="C:extracellular space"/>
    <property type="evidence" value="ECO:0007669"/>
    <property type="project" value="TreeGrafter"/>
</dbReference>
<keyword evidence="3" id="KW-0964">Secreted</keyword>
<dbReference type="SUPFAM" id="SSF50475">
    <property type="entry name" value="FMN-binding split barrel"/>
    <property type="match status" value="1"/>
</dbReference>
<dbReference type="GO" id="GO:0012505">
    <property type="term" value="C:endomembrane system"/>
    <property type="evidence" value="ECO:0007669"/>
    <property type="project" value="UniProtKB-ARBA"/>
</dbReference>
<keyword evidence="4 6" id="KW-0732">Signal</keyword>
<reference evidence="9" key="1">
    <citation type="submission" date="2025-08" db="UniProtKB">
        <authorList>
            <consortium name="RefSeq"/>
        </authorList>
    </citation>
    <scope>IDENTIFICATION</scope>
    <source>
        <tissue evidence="9">Sperm</tissue>
    </source>
</reference>
<dbReference type="Proteomes" id="UP001318040">
    <property type="component" value="Chromosome 68"/>
</dbReference>
<dbReference type="RefSeq" id="XP_032836406.1">
    <property type="nucleotide sequence ID" value="XM_032980515.1"/>
</dbReference>
<dbReference type="Gene3D" id="2.30.110.10">
    <property type="entry name" value="Electron Transport, Fmn-binding Protein, Chain A"/>
    <property type="match status" value="1"/>
</dbReference>